<sequence length="77" mass="8670">MRRKLTGIVAWQVAGGVRSSGEQATKMRERECVCVCIYDKLVYGLVSVYTSCCASILLRSDWHPRTKAVYTSPHPYS</sequence>
<organism evidence="1 2">
    <name type="scientific">Clathrospora elynae</name>
    <dbReference type="NCBI Taxonomy" id="706981"/>
    <lineage>
        <taxon>Eukaryota</taxon>
        <taxon>Fungi</taxon>
        <taxon>Dikarya</taxon>
        <taxon>Ascomycota</taxon>
        <taxon>Pezizomycotina</taxon>
        <taxon>Dothideomycetes</taxon>
        <taxon>Pleosporomycetidae</taxon>
        <taxon>Pleosporales</taxon>
        <taxon>Diademaceae</taxon>
        <taxon>Clathrospora</taxon>
    </lineage>
</organism>
<protein>
    <submittedName>
        <fullName evidence="1">Uncharacterized protein</fullName>
    </submittedName>
</protein>
<reference evidence="1" key="1">
    <citation type="journal article" date="2020" name="Stud. Mycol.">
        <title>101 Dothideomycetes genomes: a test case for predicting lifestyles and emergence of pathogens.</title>
        <authorList>
            <person name="Haridas S."/>
            <person name="Albert R."/>
            <person name="Binder M."/>
            <person name="Bloem J."/>
            <person name="Labutti K."/>
            <person name="Salamov A."/>
            <person name="Andreopoulos B."/>
            <person name="Baker S."/>
            <person name="Barry K."/>
            <person name="Bills G."/>
            <person name="Bluhm B."/>
            <person name="Cannon C."/>
            <person name="Castanera R."/>
            <person name="Culley D."/>
            <person name="Daum C."/>
            <person name="Ezra D."/>
            <person name="Gonzalez J."/>
            <person name="Henrissat B."/>
            <person name="Kuo A."/>
            <person name="Liang C."/>
            <person name="Lipzen A."/>
            <person name="Lutzoni F."/>
            <person name="Magnuson J."/>
            <person name="Mondo S."/>
            <person name="Nolan M."/>
            <person name="Ohm R."/>
            <person name="Pangilinan J."/>
            <person name="Park H.-J."/>
            <person name="Ramirez L."/>
            <person name="Alfaro M."/>
            <person name="Sun H."/>
            <person name="Tritt A."/>
            <person name="Yoshinaga Y."/>
            <person name="Zwiers L.-H."/>
            <person name="Turgeon B."/>
            <person name="Goodwin S."/>
            <person name="Spatafora J."/>
            <person name="Crous P."/>
            <person name="Grigoriev I."/>
        </authorList>
    </citation>
    <scope>NUCLEOTIDE SEQUENCE</scope>
    <source>
        <strain evidence="1">CBS 161.51</strain>
    </source>
</reference>
<name>A0A6A5SXI1_9PLEO</name>
<gene>
    <name evidence="1" type="ORF">EJ02DRAFT_94948</name>
</gene>
<keyword evidence="2" id="KW-1185">Reference proteome</keyword>
<proteinExistence type="predicted"/>
<evidence type="ECO:0000313" key="1">
    <source>
        <dbReference type="EMBL" id="KAF1944538.1"/>
    </source>
</evidence>
<accession>A0A6A5SXI1</accession>
<evidence type="ECO:0000313" key="2">
    <source>
        <dbReference type="Proteomes" id="UP000800038"/>
    </source>
</evidence>
<dbReference type="EMBL" id="ML976016">
    <property type="protein sequence ID" value="KAF1944538.1"/>
    <property type="molecule type" value="Genomic_DNA"/>
</dbReference>
<dbReference type="AlphaFoldDB" id="A0A6A5SXI1"/>
<dbReference type="Proteomes" id="UP000800038">
    <property type="component" value="Unassembled WGS sequence"/>
</dbReference>